<dbReference type="Gene3D" id="3.30.70.270">
    <property type="match status" value="1"/>
</dbReference>
<accession>A0A345IID5</accession>
<organism evidence="3 4">
    <name type="scientific">Deinococcus wulumuqiensis</name>
    <dbReference type="NCBI Taxonomy" id="980427"/>
    <lineage>
        <taxon>Bacteria</taxon>
        <taxon>Thermotogati</taxon>
        <taxon>Deinococcota</taxon>
        <taxon>Deinococci</taxon>
        <taxon>Deinococcales</taxon>
        <taxon>Deinococcaceae</taxon>
        <taxon>Deinococcus</taxon>
    </lineage>
</organism>
<dbReference type="GO" id="GO:0052621">
    <property type="term" value="F:diguanylate cyclase activity"/>
    <property type="evidence" value="ECO:0007669"/>
    <property type="project" value="TreeGrafter"/>
</dbReference>
<dbReference type="Proteomes" id="UP000253744">
    <property type="component" value="Chromosome"/>
</dbReference>
<evidence type="ECO:0000259" key="2">
    <source>
        <dbReference type="PROSITE" id="PS50887"/>
    </source>
</evidence>
<feature type="transmembrane region" description="Helical" evidence="1">
    <location>
        <begin position="42"/>
        <end position="60"/>
    </location>
</feature>
<dbReference type="PANTHER" id="PTHR45138:SF9">
    <property type="entry name" value="DIGUANYLATE CYCLASE DGCM-RELATED"/>
    <property type="match status" value="1"/>
</dbReference>
<feature type="domain" description="GGDEF" evidence="2">
    <location>
        <begin position="213"/>
        <end position="337"/>
    </location>
</feature>
<keyword evidence="1" id="KW-1133">Transmembrane helix</keyword>
<dbReference type="STRING" id="1288484.GCA_000348665_02115"/>
<feature type="transmembrane region" description="Helical" evidence="1">
    <location>
        <begin position="142"/>
        <end position="162"/>
    </location>
</feature>
<dbReference type="AlphaFoldDB" id="A0A345IID5"/>
<proteinExistence type="predicted"/>
<dbReference type="KEGG" id="dwu:DVJ83_10315"/>
<dbReference type="FunFam" id="3.30.70.270:FF:000001">
    <property type="entry name" value="Diguanylate cyclase domain protein"/>
    <property type="match status" value="1"/>
</dbReference>
<dbReference type="InterPro" id="IPR043128">
    <property type="entry name" value="Rev_trsase/Diguanyl_cyclase"/>
</dbReference>
<dbReference type="PANTHER" id="PTHR45138">
    <property type="entry name" value="REGULATORY COMPONENTS OF SENSORY TRANSDUCTION SYSTEM"/>
    <property type="match status" value="1"/>
</dbReference>
<dbReference type="CDD" id="cd01949">
    <property type="entry name" value="GGDEF"/>
    <property type="match status" value="1"/>
</dbReference>
<dbReference type="NCBIfam" id="TIGR00254">
    <property type="entry name" value="GGDEF"/>
    <property type="match status" value="1"/>
</dbReference>
<reference evidence="3 4" key="1">
    <citation type="submission" date="2018-07" db="EMBL/GenBank/DDBJ databases">
        <title>Complete Genome and Methylome Analysis of Deinococcus wulumuqiensis NEB 479.</title>
        <authorList>
            <person name="Fomenkov A."/>
            <person name="Luyten Y."/>
            <person name="Vincze T."/>
            <person name="Anton B.P."/>
            <person name="Clark T."/>
            <person name="Roberts R.J."/>
            <person name="Morgan R.D."/>
        </authorList>
    </citation>
    <scope>NUCLEOTIDE SEQUENCE [LARGE SCALE GENOMIC DNA]</scope>
    <source>
        <strain evidence="3 4">NEB 479</strain>
    </source>
</reference>
<name>A0A345IID5_9DEIO</name>
<dbReference type="Pfam" id="PF00990">
    <property type="entry name" value="GGDEF"/>
    <property type="match status" value="1"/>
</dbReference>
<dbReference type="InterPro" id="IPR050469">
    <property type="entry name" value="Diguanylate_Cyclase"/>
</dbReference>
<feature type="transmembrane region" description="Helical" evidence="1">
    <location>
        <begin position="117"/>
        <end position="136"/>
    </location>
</feature>
<sequence>MSALFARARAWLLSVVCVGYLLYAACSPLLLDQPVPLEGPRLMGVVVSAGMLVLALTGRLRAFWPRLAFQVLLAFLTVYGAQLTLQSGSLGEQVVYLLWAMVAFPSYVVLMGSRLGLVIGLLLIGAIGVMVTRTATLSPEQQLYWVTGLFVVLSLLLTHYLIAEFIERYLTIHERTSGELQAARLDALTGVAGRAALEGELQRALDAARRTNSPLSVILSDIDHFKQVNDVHGHGVGDDVLRAFAKRLRRNVGSAGTVGRWGGEEFMAVLPSVSRDDALALAERLRQSVSDSAIAGLPITASFGVAALRPDDDLNQLFSRADERLYDAKNGGRNTVR</sequence>
<evidence type="ECO:0000313" key="4">
    <source>
        <dbReference type="Proteomes" id="UP000253744"/>
    </source>
</evidence>
<dbReference type="InterPro" id="IPR029787">
    <property type="entry name" value="Nucleotide_cyclase"/>
</dbReference>
<dbReference type="SUPFAM" id="SSF55073">
    <property type="entry name" value="Nucleotide cyclase"/>
    <property type="match status" value="1"/>
</dbReference>
<feature type="transmembrane region" description="Helical" evidence="1">
    <location>
        <begin position="93"/>
        <end position="110"/>
    </location>
</feature>
<dbReference type="EMBL" id="CP031158">
    <property type="protein sequence ID" value="AXG99457.1"/>
    <property type="molecule type" value="Genomic_DNA"/>
</dbReference>
<protein>
    <submittedName>
        <fullName evidence="3">GGDEF domain-containing protein</fullName>
    </submittedName>
</protein>
<dbReference type="PROSITE" id="PS50887">
    <property type="entry name" value="GGDEF"/>
    <property type="match status" value="1"/>
</dbReference>
<feature type="transmembrane region" description="Helical" evidence="1">
    <location>
        <begin position="67"/>
        <end position="87"/>
    </location>
</feature>
<dbReference type="GO" id="GO:1902201">
    <property type="term" value="P:negative regulation of bacterial-type flagellum-dependent cell motility"/>
    <property type="evidence" value="ECO:0007669"/>
    <property type="project" value="TreeGrafter"/>
</dbReference>
<evidence type="ECO:0000256" key="1">
    <source>
        <dbReference type="SAM" id="Phobius"/>
    </source>
</evidence>
<dbReference type="GO" id="GO:0005886">
    <property type="term" value="C:plasma membrane"/>
    <property type="evidence" value="ECO:0007669"/>
    <property type="project" value="TreeGrafter"/>
</dbReference>
<evidence type="ECO:0000313" key="3">
    <source>
        <dbReference type="EMBL" id="AXG99457.1"/>
    </source>
</evidence>
<keyword evidence="1" id="KW-0812">Transmembrane</keyword>
<dbReference type="InterPro" id="IPR000160">
    <property type="entry name" value="GGDEF_dom"/>
</dbReference>
<keyword evidence="1" id="KW-0472">Membrane</keyword>
<dbReference type="GO" id="GO:0043709">
    <property type="term" value="P:cell adhesion involved in single-species biofilm formation"/>
    <property type="evidence" value="ECO:0007669"/>
    <property type="project" value="TreeGrafter"/>
</dbReference>
<dbReference type="SMART" id="SM00267">
    <property type="entry name" value="GGDEF"/>
    <property type="match status" value="1"/>
</dbReference>
<gene>
    <name evidence="3" type="ORF">DVJ83_10315</name>
</gene>